<dbReference type="EMBL" id="QGNW01000061">
    <property type="protein sequence ID" value="RVX04403.1"/>
    <property type="molecule type" value="Genomic_DNA"/>
</dbReference>
<reference evidence="1 2" key="1">
    <citation type="journal article" date="2018" name="PLoS Genet.">
        <title>Population sequencing reveals clonal diversity and ancestral inbreeding in the grapevine cultivar Chardonnay.</title>
        <authorList>
            <person name="Roach M.J."/>
            <person name="Johnson D.L."/>
            <person name="Bohlmann J."/>
            <person name="van Vuuren H.J."/>
            <person name="Jones S.J."/>
            <person name="Pretorius I.S."/>
            <person name="Schmidt S.A."/>
            <person name="Borneman A.R."/>
        </authorList>
    </citation>
    <scope>NUCLEOTIDE SEQUENCE [LARGE SCALE GENOMIC DNA]</scope>
    <source>
        <strain evidence="2">cv. Chardonnay</strain>
        <tissue evidence="1">Leaf</tissue>
    </source>
</reference>
<evidence type="ECO:0000313" key="1">
    <source>
        <dbReference type="EMBL" id="RVX04403.1"/>
    </source>
</evidence>
<organism evidence="1 2">
    <name type="scientific">Vitis vinifera</name>
    <name type="common">Grape</name>
    <dbReference type="NCBI Taxonomy" id="29760"/>
    <lineage>
        <taxon>Eukaryota</taxon>
        <taxon>Viridiplantae</taxon>
        <taxon>Streptophyta</taxon>
        <taxon>Embryophyta</taxon>
        <taxon>Tracheophyta</taxon>
        <taxon>Spermatophyta</taxon>
        <taxon>Magnoliopsida</taxon>
        <taxon>eudicotyledons</taxon>
        <taxon>Gunneridae</taxon>
        <taxon>Pentapetalae</taxon>
        <taxon>rosids</taxon>
        <taxon>Vitales</taxon>
        <taxon>Vitaceae</taxon>
        <taxon>Viteae</taxon>
        <taxon>Vitis</taxon>
    </lineage>
</organism>
<comment type="caution">
    <text evidence="1">The sequence shown here is derived from an EMBL/GenBank/DDBJ whole genome shotgun (WGS) entry which is preliminary data.</text>
</comment>
<gene>
    <name evidence="1" type="ORF">CK203_018458</name>
</gene>
<protein>
    <submittedName>
        <fullName evidence="1">Uncharacterized protein</fullName>
    </submittedName>
</protein>
<evidence type="ECO:0000313" key="2">
    <source>
        <dbReference type="Proteomes" id="UP000288805"/>
    </source>
</evidence>
<name>A0A438J615_VITVI</name>
<proteinExistence type="predicted"/>
<sequence>MYKSTYAHADSVNQLSDNFWRETSSSKAEESGEPLSLASAANDLDMPTPPLALARVSQHGIRKEKGKCVL</sequence>
<accession>A0A438J615</accession>
<dbReference type="AlphaFoldDB" id="A0A438J615"/>
<dbReference type="Proteomes" id="UP000288805">
    <property type="component" value="Unassembled WGS sequence"/>
</dbReference>